<feature type="binding site" evidence="4">
    <location>
        <position position="426"/>
    </location>
    <ligand>
        <name>Zn(2+)</name>
        <dbReference type="ChEBI" id="CHEBI:29105"/>
        <note>catalytic</note>
    </ligand>
</feature>
<reference evidence="10 11" key="1">
    <citation type="submission" date="2015-05" db="EMBL/GenBank/DDBJ databases">
        <authorList>
            <person name="Wang D.B."/>
            <person name="Wang M."/>
        </authorList>
    </citation>
    <scope>NUCLEOTIDE SEQUENCE [LARGE SCALE GENOMIC DNA]</scope>
    <source>
        <strain evidence="10">VL1</strain>
    </source>
</reference>
<feature type="transmembrane region" description="Helical" evidence="6">
    <location>
        <begin position="706"/>
        <end position="727"/>
    </location>
</feature>
<comment type="caution">
    <text evidence="4">Lacks conserved residue(s) required for the propagation of feature annotation.</text>
</comment>
<feature type="active site" evidence="4">
    <location>
        <position position="427"/>
    </location>
</feature>
<evidence type="ECO:0000256" key="2">
    <source>
        <dbReference type="ARBA" id="ARBA00056552"/>
    </source>
</evidence>
<dbReference type="PANTHER" id="PTHR11905">
    <property type="entry name" value="ADAM A DISINTEGRIN AND METALLOPROTEASE DOMAIN"/>
    <property type="match status" value="1"/>
</dbReference>
<evidence type="ECO:0000256" key="3">
    <source>
        <dbReference type="ARBA" id="ARBA00074021"/>
    </source>
</evidence>
<protein>
    <recommendedName>
        <fullName evidence="3">Disintegrin and metalloproteinase domain-containing protein B</fullName>
    </recommendedName>
</protein>
<keyword evidence="7" id="KW-0732">Signal</keyword>
<dbReference type="SUPFAM" id="SSF55486">
    <property type="entry name" value="Metalloproteases ('zincins'), catalytic domain"/>
    <property type="match status" value="1"/>
</dbReference>
<evidence type="ECO:0000256" key="1">
    <source>
        <dbReference type="ARBA" id="ARBA00023157"/>
    </source>
</evidence>
<dbReference type="FunFam" id="4.10.70.10:FF:000003">
    <property type="entry name" value="Disintegrin and metalloproteinase domain-containing protein 17"/>
    <property type="match status" value="1"/>
</dbReference>
<organism evidence="10 11">
    <name type="scientific">Verticillium longisporum</name>
    <name type="common">Verticillium dahliae var. longisporum</name>
    <dbReference type="NCBI Taxonomy" id="100787"/>
    <lineage>
        <taxon>Eukaryota</taxon>
        <taxon>Fungi</taxon>
        <taxon>Dikarya</taxon>
        <taxon>Ascomycota</taxon>
        <taxon>Pezizomycotina</taxon>
        <taxon>Sordariomycetes</taxon>
        <taxon>Hypocreomycetidae</taxon>
        <taxon>Glomerellales</taxon>
        <taxon>Plectosphaerellaceae</taxon>
        <taxon>Verticillium</taxon>
    </lineage>
</organism>
<name>A0A0G4KG59_VERLO</name>
<keyword evidence="4" id="KW-0479">Metal-binding</keyword>
<feature type="compositionally biased region" description="Low complexity" evidence="5">
    <location>
        <begin position="773"/>
        <end position="784"/>
    </location>
</feature>
<dbReference type="Gene3D" id="3.40.390.10">
    <property type="entry name" value="Collagenase (Catalytic Domain)"/>
    <property type="match status" value="1"/>
</dbReference>
<dbReference type="InterPro" id="IPR034028">
    <property type="entry name" value="ZnMc_ADAM_fungal"/>
</dbReference>
<dbReference type="PANTHER" id="PTHR11905:SF159">
    <property type="entry name" value="ADAM METALLOPROTEASE"/>
    <property type="match status" value="1"/>
</dbReference>
<evidence type="ECO:0000313" key="11">
    <source>
        <dbReference type="Proteomes" id="UP000044602"/>
    </source>
</evidence>
<dbReference type="PROSITE" id="PS50215">
    <property type="entry name" value="ADAM_MEPRO"/>
    <property type="match status" value="1"/>
</dbReference>
<feature type="domain" description="Peptidase M12B" evidence="9">
    <location>
        <begin position="271"/>
        <end position="488"/>
    </location>
</feature>
<dbReference type="GO" id="GO:0046872">
    <property type="term" value="F:metal ion binding"/>
    <property type="evidence" value="ECO:0007669"/>
    <property type="project" value="UniProtKB-KW"/>
</dbReference>
<dbReference type="InterPro" id="IPR001762">
    <property type="entry name" value="Disintegrin_dom"/>
</dbReference>
<dbReference type="EMBL" id="CVQH01000780">
    <property type="protein sequence ID" value="CRJ89948.1"/>
    <property type="molecule type" value="Genomic_DNA"/>
</dbReference>
<feature type="region of interest" description="Disordered" evidence="5">
    <location>
        <begin position="737"/>
        <end position="756"/>
    </location>
</feature>
<keyword evidence="6" id="KW-1133">Transmembrane helix</keyword>
<feature type="signal peptide" evidence="7">
    <location>
        <begin position="1"/>
        <end position="23"/>
    </location>
</feature>
<sequence>MVSIRALLASTLSVASLIQDAAAHSAQRNPLTAIHLIDTPSLNTPTKRCQYHSSFDLTFSLDNTQQQIRLALEPNHDILHHDMHVNYLGPDGSLRESQRINRHDHKVFRGASFIRRDGQSEWTKVGWARITMHRDGKDPVFQGAFRIDGDHHHIMTGKNYRRLKHPEDPLPDTDADPDEYMVVWRDSDVMSYYFDPEDLKRDTAGRSSCESQSLTFNAKYDPNAFEDVRMRAVSPASLFGRQIDSGQTGNNGAGQNLVATIGSTQGCPTVRKIALVGIATDCTYTADFNNTQAVRQNIIDLVNSASEVYESSFNISLGIQNLTISDRDCPGSASDLAPWNVGCNSNLRISDRLNLFSEWRGRSNDANAFWTLLSTCNTNSAVGLAWLGQVCVPGSQTTAGSDGSNETVAAANVVVRTDSEWQVFAHEAGHTFGAVHDCDDQLCASSENQMQRCCPLSANTCNAAARFIMNPSTGRQIQNFSPCSIGNVCSALYRNAVRSECLANNRDVETITGSQCGNGIVESGEECDCGGAESCGNNPCCDAATCRFTTNSQCDPANEDCCTDQCRYASQGSICRESTGLCDPQETCPGDSSVCPSDIHRSDGDSCGADGDNLQCASGQCTSREQQCQAAVGSRDTNNQTTSCDNGCMLSCRSPNVFQTEECRLLNQNYLDGTPCESGGTCRNGVCRDASFTNDVLSWFERHKNILIPVGASVGGLLVLAILWCCISSACKKRRHKKNASKLPPTPPPMNTWNSYGGAWNASNIAPVPPPQRQQQQSPASQSSNNIPLYPGEVHTSHQGQGYANSSYSGQQPYPGQWHPQRSRTMSMRYA</sequence>
<keyword evidence="4" id="KW-0862">Zinc</keyword>
<keyword evidence="1" id="KW-1015">Disulfide bond</keyword>
<comment type="function">
    <text evidence="2">Probable zinc protease.</text>
</comment>
<keyword evidence="11" id="KW-1185">Reference proteome</keyword>
<feature type="domain" description="Disintegrin" evidence="8">
    <location>
        <begin position="513"/>
        <end position="603"/>
    </location>
</feature>
<keyword evidence="6" id="KW-0472">Membrane</keyword>
<dbReference type="PROSITE" id="PS50214">
    <property type="entry name" value="DISINTEGRIN_2"/>
    <property type="match status" value="1"/>
</dbReference>
<dbReference type="GO" id="GO:0006508">
    <property type="term" value="P:proteolysis"/>
    <property type="evidence" value="ECO:0007669"/>
    <property type="project" value="InterPro"/>
</dbReference>
<dbReference type="SUPFAM" id="SSF57552">
    <property type="entry name" value="Blood coagulation inhibitor (disintegrin)"/>
    <property type="match status" value="1"/>
</dbReference>
<dbReference type="SMART" id="SM00050">
    <property type="entry name" value="DISIN"/>
    <property type="match status" value="1"/>
</dbReference>
<dbReference type="CDD" id="cd04271">
    <property type="entry name" value="ZnMc_ADAM_fungal"/>
    <property type="match status" value="1"/>
</dbReference>
<dbReference type="Pfam" id="PF13688">
    <property type="entry name" value="Reprolysin_5"/>
    <property type="match status" value="1"/>
</dbReference>
<dbReference type="Pfam" id="PF00200">
    <property type="entry name" value="Disintegrin"/>
    <property type="match status" value="1"/>
</dbReference>
<dbReference type="Gene3D" id="3.40.1620.60">
    <property type="match status" value="1"/>
</dbReference>
<dbReference type="AlphaFoldDB" id="A0A0G4KG59"/>
<feature type="chain" id="PRO_5002565095" description="Disintegrin and metalloproteinase domain-containing protein B" evidence="7">
    <location>
        <begin position="24"/>
        <end position="831"/>
    </location>
</feature>
<evidence type="ECO:0000259" key="9">
    <source>
        <dbReference type="PROSITE" id="PS50215"/>
    </source>
</evidence>
<evidence type="ECO:0000313" key="10">
    <source>
        <dbReference type="EMBL" id="CRJ89948.1"/>
    </source>
</evidence>
<evidence type="ECO:0000256" key="7">
    <source>
        <dbReference type="SAM" id="SignalP"/>
    </source>
</evidence>
<feature type="region of interest" description="Disordered" evidence="5">
    <location>
        <begin position="764"/>
        <end position="831"/>
    </location>
</feature>
<proteinExistence type="predicted"/>
<gene>
    <name evidence="10" type="ORF">BN1708_009311</name>
</gene>
<evidence type="ECO:0000256" key="6">
    <source>
        <dbReference type="SAM" id="Phobius"/>
    </source>
</evidence>
<evidence type="ECO:0000256" key="4">
    <source>
        <dbReference type="PROSITE-ProRule" id="PRU00276"/>
    </source>
</evidence>
<dbReference type="InterPro" id="IPR036436">
    <property type="entry name" value="Disintegrin_dom_sf"/>
</dbReference>
<feature type="binding site" evidence="4">
    <location>
        <position position="430"/>
    </location>
    <ligand>
        <name>Zn(2+)</name>
        <dbReference type="ChEBI" id="CHEBI:29105"/>
        <note>catalytic</note>
    </ligand>
</feature>
<dbReference type="InterPro" id="IPR001590">
    <property type="entry name" value="Peptidase_M12B"/>
</dbReference>
<feature type="binding site" evidence="4">
    <location>
        <position position="436"/>
    </location>
    <ligand>
        <name>Zn(2+)</name>
        <dbReference type="ChEBI" id="CHEBI:29105"/>
        <note>catalytic</note>
    </ligand>
</feature>
<dbReference type="Gene3D" id="4.10.70.10">
    <property type="entry name" value="Disintegrin domain"/>
    <property type="match status" value="1"/>
</dbReference>
<keyword evidence="6" id="KW-0812">Transmembrane</keyword>
<dbReference type="InterPro" id="IPR024079">
    <property type="entry name" value="MetalloPept_cat_dom_sf"/>
</dbReference>
<dbReference type="GO" id="GO:0004222">
    <property type="term" value="F:metalloendopeptidase activity"/>
    <property type="evidence" value="ECO:0007669"/>
    <property type="project" value="InterPro"/>
</dbReference>
<dbReference type="Proteomes" id="UP000044602">
    <property type="component" value="Unassembled WGS sequence"/>
</dbReference>
<evidence type="ECO:0000256" key="5">
    <source>
        <dbReference type="SAM" id="MobiDB-lite"/>
    </source>
</evidence>
<accession>A0A0G4KG59</accession>
<dbReference type="STRING" id="100787.A0A0G4KG59"/>
<evidence type="ECO:0000259" key="8">
    <source>
        <dbReference type="PROSITE" id="PS50214"/>
    </source>
</evidence>
<feature type="compositionally biased region" description="Polar residues" evidence="5">
    <location>
        <begin position="797"/>
        <end position="814"/>
    </location>
</feature>